<dbReference type="SUPFAM" id="SSF53955">
    <property type="entry name" value="Lysozyme-like"/>
    <property type="match status" value="1"/>
</dbReference>
<gene>
    <name evidence="17" type="ORF">F8566_43395</name>
</gene>
<dbReference type="Gene3D" id="3.40.710.10">
    <property type="entry name" value="DD-peptidase/beta-lactamase superfamily"/>
    <property type="match status" value="1"/>
</dbReference>
<dbReference type="InterPro" id="IPR023346">
    <property type="entry name" value="Lysozyme-like_dom_sf"/>
</dbReference>
<evidence type="ECO:0000256" key="14">
    <source>
        <dbReference type="SAM" id="MobiDB-lite"/>
    </source>
</evidence>
<evidence type="ECO:0000313" key="18">
    <source>
        <dbReference type="Proteomes" id="UP000468735"/>
    </source>
</evidence>
<keyword evidence="9" id="KW-0573">Peptidoglycan synthesis</keyword>
<dbReference type="GO" id="GO:0009002">
    <property type="term" value="F:serine-type D-Ala-D-Ala carboxypeptidase activity"/>
    <property type="evidence" value="ECO:0007669"/>
    <property type="project" value="UniProtKB-EC"/>
</dbReference>
<comment type="catalytic activity">
    <reaction evidence="13">
        <text>[GlcNAc-(1-&gt;4)-Mur2Ac(oyl-L-Ala-gamma-D-Glu-L-Lys-D-Ala-D-Ala)](n)-di-trans,octa-cis-undecaprenyl diphosphate + beta-D-GlcNAc-(1-&gt;4)-Mur2Ac(oyl-L-Ala-gamma-D-Glu-L-Lys-D-Ala-D-Ala)-di-trans,octa-cis-undecaprenyl diphosphate = [GlcNAc-(1-&gt;4)-Mur2Ac(oyl-L-Ala-gamma-D-Glu-L-Lys-D-Ala-D-Ala)](n+1)-di-trans,octa-cis-undecaprenyl diphosphate + di-trans,octa-cis-undecaprenyl diphosphate + H(+)</text>
        <dbReference type="Rhea" id="RHEA:23708"/>
        <dbReference type="Rhea" id="RHEA-COMP:9602"/>
        <dbReference type="Rhea" id="RHEA-COMP:9603"/>
        <dbReference type="ChEBI" id="CHEBI:15378"/>
        <dbReference type="ChEBI" id="CHEBI:58405"/>
        <dbReference type="ChEBI" id="CHEBI:60033"/>
        <dbReference type="ChEBI" id="CHEBI:78435"/>
        <dbReference type="EC" id="2.4.99.28"/>
    </reaction>
</comment>
<dbReference type="SUPFAM" id="SSF56601">
    <property type="entry name" value="beta-lactamase/transpeptidase-like"/>
    <property type="match status" value="1"/>
</dbReference>
<evidence type="ECO:0000313" key="17">
    <source>
        <dbReference type="EMBL" id="KAB2340775.1"/>
    </source>
</evidence>
<keyword evidence="8" id="KW-0133">Cell shape</keyword>
<feature type="compositionally biased region" description="Low complexity" evidence="14">
    <location>
        <begin position="726"/>
        <end position="735"/>
    </location>
</feature>
<feature type="compositionally biased region" description="Pro residues" evidence="14">
    <location>
        <begin position="662"/>
        <end position="690"/>
    </location>
</feature>
<evidence type="ECO:0000256" key="12">
    <source>
        <dbReference type="ARBA" id="ARBA00034000"/>
    </source>
</evidence>
<dbReference type="InterPro" id="IPR001264">
    <property type="entry name" value="Glyco_trans_51"/>
</dbReference>
<dbReference type="Proteomes" id="UP000468735">
    <property type="component" value="Unassembled WGS sequence"/>
</dbReference>
<dbReference type="GO" id="GO:0030288">
    <property type="term" value="C:outer membrane-bounded periplasmic space"/>
    <property type="evidence" value="ECO:0007669"/>
    <property type="project" value="TreeGrafter"/>
</dbReference>
<sequence length="751" mass="81604">MPSWKVVSGVTALMFLAAVTLVGAGYAITPMPDEPQDGVTDQGSAILYQDGKTPIVRLGATRESVPLSRVPKHVQQAVLAAEDRNFYNERGVSPKGLARAVFKTATGGDTQGGSTITQQLARNYYKGLSQDRTMSRKFKEIFISMKVGNTLTHDKILEMYLNTVYFGREANGIQAASRAYFRQDVSKLNVAQGAMLAAMIQQPSYFKTRGNDEANRALRFRWNYVLDGMVKMGSLSQAERQSMQFPRTTYKWSDAKETSQTGFIRERVMDELNQIKGLPRDRENAGLRVTTSLDPKWMEYAKDAMVEAGVARWPKRIGAGLIAVDPENGEIKAFYGGNPERSQVDTVFTPGAQVGSSFKPYVLATALKKGQSIKSTIMGKSPQCFDGAGNNMPVGTDCYKVNNDEGDPPMGVINLVKATEKSVNTAYVKLGLKLGLDDVVETATELGVPKKYLAQHQNQGGLSLGISNIPAVYQASGYAAFANGGRPVTPHLVTKVEIKTEDGKMRKIPLPWDEEKERVLTKDQAAQATFAMKSVVQSGTATRARLSDGREVAGKTGTTEKNAAAWFVGYVPQLSTAVTMYNEKVKPISGIPGFQGNSIYGGTIPAQIWKNFMEKVIAGENMQPESFDPPTYSDSTPKVWDTPPPAPSPTPSTNPSCQPAVPGTPLPPGVEPCPLDTPTPGPSTPTPPPDSGGQPCDQWGMPLGCNPDVPPSTPPPSWWCERRPDNPQCQNPDQQRSNQPQRQSERSGWGP</sequence>
<dbReference type="Pfam" id="PF00905">
    <property type="entry name" value="Transpeptidase"/>
    <property type="match status" value="1"/>
</dbReference>
<dbReference type="GO" id="GO:0008955">
    <property type="term" value="F:peptidoglycan glycosyltransferase activity"/>
    <property type="evidence" value="ECO:0007669"/>
    <property type="project" value="UniProtKB-EC"/>
</dbReference>
<evidence type="ECO:0000256" key="3">
    <source>
        <dbReference type="ARBA" id="ARBA00022645"/>
    </source>
</evidence>
<dbReference type="GO" id="GO:0008360">
    <property type="term" value="P:regulation of cell shape"/>
    <property type="evidence" value="ECO:0007669"/>
    <property type="project" value="UniProtKB-KW"/>
</dbReference>
<dbReference type="OrthoDB" id="7911552at2"/>
<accession>A0A6H9Y8Z4</accession>
<dbReference type="PANTHER" id="PTHR32282:SF34">
    <property type="entry name" value="PENICILLIN-BINDING PROTEIN 1A"/>
    <property type="match status" value="1"/>
</dbReference>
<evidence type="ECO:0000256" key="5">
    <source>
        <dbReference type="ARBA" id="ARBA00022676"/>
    </source>
</evidence>
<protein>
    <submittedName>
        <fullName evidence="17">Penicillin-binding protein</fullName>
    </submittedName>
</protein>
<name>A0A6H9Y8Z4_9ACTN</name>
<dbReference type="GO" id="GO:0071555">
    <property type="term" value="P:cell wall organization"/>
    <property type="evidence" value="ECO:0007669"/>
    <property type="project" value="UniProtKB-KW"/>
</dbReference>
<dbReference type="FunFam" id="1.10.3810.10:FF:000001">
    <property type="entry name" value="Penicillin-binding protein 1A"/>
    <property type="match status" value="1"/>
</dbReference>
<feature type="compositionally biased region" description="Pro residues" evidence="14">
    <location>
        <begin position="642"/>
        <end position="652"/>
    </location>
</feature>
<evidence type="ECO:0000256" key="7">
    <source>
        <dbReference type="ARBA" id="ARBA00022801"/>
    </source>
</evidence>
<feature type="compositionally biased region" description="Pro residues" evidence="14">
    <location>
        <begin position="708"/>
        <end position="717"/>
    </location>
</feature>
<dbReference type="Gene3D" id="1.10.3810.10">
    <property type="entry name" value="Biosynthetic peptidoglycan transglycosylase-like"/>
    <property type="match status" value="1"/>
</dbReference>
<comment type="similarity">
    <text evidence="2">In the N-terminal section; belongs to the glycosyltransferase 51 family.</text>
</comment>
<evidence type="ECO:0000256" key="2">
    <source>
        <dbReference type="ARBA" id="ARBA00007739"/>
    </source>
</evidence>
<evidence type="ECO:0000256" key="13">
    <source>
        <dbReference type="ARBA" id="ARBA00049902"/>
    </source>
</evidence>
<organism evidence="17 18">
    <name type="scientific">Actinomadura rudentiformis</name>
    <dbReference type="NCBI Taxonomy" id="359158"/>
    <lineage>
        <taxon>Bacteria</taxon>
        <taxon>Bacillati</taxon>
        <taxon>Actinomycetota</taxon>
        <taxon>Actinomycetes</taxon>
        <taxon>Streptosporangiales</taxon>
        <taxon>Thermomonosporaceae</taxon>
        <taxon>Actinomadura</taxon>
    </lineage>
</organism>
<dbReference type="GO" id="GO:0006508">
    <property type="term" value="P:proteolysis"/>
    <property type="evidence" value="ECO:0007669"/>
    <property type="project" value="UniProtKB-KW"/>
</dbReference>
<dbReference type="PANTHER" id="PTHR32282">
    <property type="entry name" value="BINDING PROTEIN TRANSPEPTIDASE, PUTATIVE-RELATED"/>
    <property type="match status" value="1"/>
</dbReference>
<feature type="domain" description="Penicillin-binding protein transpeptidase" evidence="15">
    <location>
        <begin position="321"/>
        <end position="581"/>
    </location>
</feature>
<keyword evidence="7" id="KW-0378">Hydrolase</keyword>
<reference evidence="17 18" key="1">
    <citation type="submission" date="2019-09" db="EMBL/GenBank/DDBJ databases">
        <title>Actinomadura physcomitrii sp. nov., a novel actinomycete isolated from moss [Physcomitrium sphaericum (Ludw) Fuernr].</title>
        <authorList>
            <person name="Zhuang X."/>
            <person name="Liu C."/>
        </authorList>
    </citation>
    <scope>NUCLEOTIDE SEQUENCE [LARGE SCALE GENOMIC DNA]</scope>
    <source>
        <strain evidence="17 18">HMC1</strain>
    </source>
</reference>
<dbReference type="InterPro" id="IPR012338">
    <property type="entry name" value="Beta-lactam/transpept-like"/>
</dbReference>
<keyword evidence="10" id="KW-0511">Multifunctional enzyme</keyword>
<dbReference type="EMBL" id="WBMT01000028">
    <property type="protein sequence ID" value="KAB2340775.1"/>
    <property type="molecule type" value="Genomic_DNA"/>
</dbReference>
<feature type="domain" description="Glycosyl transferase family 51" evidence="16">
    <location>
        <begin position="60"/>
        <end position="229"/>
    </location>
</feature>
<evidence type="ECO:0000256" key="11">
    <source>
        <dbReference type="ARBA" id="ARBA00023316"/>
    </source>
</evidence>
<evidence type="ECO:0000256" key="6">
    <source>
        <dbReference type="ARBA" id="ARBA00022679"/>
    </source>
</evidence>
<evidence type="ECO:0000256" key="4">
    <source>
        <dbReference type="ARBA" id="ARBA00022670"/>
    </source>
</evidence>
<comment type="catalytic activity">
    <reaction evidence="12">
        <text>Preferential cleavage: (Ac)2-L-Lys-D-Ala-|-D-Ala. Also transpeptidation of peptidyl-alanyl moieties that are N-acyl substituents of D-alanine.</text>
        <dbReference type="EC" id="3.4.16.4"/>
    </reaction>
</comment>
<comment type="caution">
    <text evidence="17">The sequence shown here is derived from an EMBL/GenBank/DDBJ whole genome shotgun (WGS) entry which is preliminary data.</text>
</comment>
<dbReference type="InterPro" id="IPR001460">
    <property type="entry name" value="PCN-bd_Tpept"/>
</dbReference>
<evidence type="ECO:0000256" key="9">
    <source>
        <dbReference type="ARBA" id="ARBA00022984"/>
    </source>
</evidence>
<keyword evidence="11" id="KW-0961">Cell wall biogenesis/degradation</keyword>
<dbReference type="RefSeq" id="WP_151569170.1">
    <property type="nucleotide sequence ID" value="NZ_WBMT01000028.1"/>
</dbReference>
<keyword evidence="6" id="KW-0808">Transferase</keyword>
<evidence type="ECO:0000256" key="10">
    <source>
        <dbReference type="ARBA" id="ARBA00023268"/>
    </source>
</evidence>
<keyword evidence="5" id="KW-0328">Glycosyltransferase</keyword>
<evidence type="ECO:0000256" key="8">
    <source>
        <dbReference type="ARBA" id="ARBA00022960"/>
    </source>
</evidence>
<keyword evidence="3" id="KW-0121">Carboxypeptidase</keyword>
<keyword evidence="4" id="KW-0645">Protease</keyword>
<evidence type="ECO:0000259" key="15">
    <source>
        <dbReference type="Pfam" id="PF00905"/>
    </source>
</evidence>
<dbReference type="AlphaFoldDB" id="A0A6H9Y8Z4"/>
<proteinExistence type="inferred from homology"/>
<evidence type="ECO:0000259" key="16">
    <source>
        <dbReference type="Pfam" id="PF00912"/>
    </source>
</evidence>
<evidence type="ECO:0000256" key="1">
    <source>
        <dbReference type="ARBA" id="ARBA00007090"/>
    </source>
</evidence>
<dbReference type="GO" id="GO:0008658">
    <property type="term" value="F:penicillin binding"/>
    <property type="evidence" value="ECO:0007669"/>
    <property type="project" value="InterPro"/>
</dbReference>
<feature type="region of interest" description="Disordered" evidence="14">
    <location>
        <begin position="622"/>
        <end position="751"/>
    </location>
</feature>
<dbReference type="Pfam" id="PF00912">
    <property type="entry name" value="Transgly"/>
    <property type="match status" value="1"/>
</dbReference>
<comment type="similarity">
    <text evidence="1">In the C-terminal section; belongs to the transpeptidase family.</text>
</comment>
<keyword evidence="18" id="KW-1185">Reference proteome</keyword>
<dbReference type="GO" id="GO:0009252">
    <property type="term" value="P:peptidoglycan biosynthetic process"/>
    <property type="evidence" value="ECO:0007669"/>
    <property type="project" value="UniProtKB-KW"/>
</dbReference>
<dbReference type="InterPro" id="IPR050396">
    <property type="entry name" value="Glycosyltr_51/Transpeptidase"/>
</dbReference>
<dbReference type="InterPro" id="IPR036950">
    <property type="entry name" value="PBP_transglycosylase"/>
</dbReference>